<dbReference type="EMBL" id="KI632223">
    <property type="protein sequence ID" value="EYU21639.1"/>
    <property type="molecule type" value="Genomic_DNA"/>
</dbReference>
<accession>A0A022Q1J4</accession>
<dbReference type="PANTHER" id="PTHR33373:SF1">
    <property type="entry name" value="DUF4050 DOMAIN-CONTAINING PROTEIN"/>
    <property type="match status" value="1"/>
</dbReference>
<dbReference type="EMBL" id="KI632223">
    <property type="protein sequence ID" value="EYU21640.1"/>
    <property type="molecule type" value="Genomic_DNA"/>
</dbReference>
<dbReference type="InterPro" id="IPR025124">
    <property type="entry name" value="Gag1-like_clamp"/>
</dbReference>
<gene>
    <name evidence="2" type="ORF">MIMGU_mgv1a016230mg</name>
</gene>
<dbReference type="PANTHER" id="PTHR33373">
    <property type="entry name" value="OS07G0479600 PROTEIN"/>
    <property type="match status" value="1"/>
</dbReference>
<evidence type="ECO:0000313" key="3">
    <source>
        <dbReference type="Proteomes" id="UP000030748"/>
    </source>
</evidence>
<keyword evidence="3" id="KW-1185">Reference proteome</keyword>
<dbReference type="Proteomes" id="UP000030748">
    <property type="component" value="Unassembled WGS sequence"/>
</dbReference>
<dbReference type="AlphaFoldDB" id="A0A022Q1J4"/>
<dbReference type="eggNOG" id="ENOG502RZQW">
    <property type="taxonomic scope" value="Eukaryota"/>
</dbReference>
<organism evidence="2 3">
    <name type="scientific">Erythranthe guttata</name>
    <name type="common">Yellow monkey flower</name>
    <name type="synonym">Mimulus guttatus</name>
    <dbReference type="NCBI Taxonomy" id="4155"/>
    <lineage>
        <taxon>Eukaryota</taxon>
        <taxon>Viridiplantae</taxon>
        <taxon>Streptophyta</taxon>
        <taxon>Embryophyta</taxon>
        <taxon>Tracheophyta</taxon>
        <taxon>Spermatophyta</taxon>
        <taxon>Magnoliopsida</taxon>
        <taxon>eudicotyledons</taxon>
        <taxon>Gunneridae</taxon>
        <taxon>Pentapetalae</taxon>
        <taxon>asterids</taxon>
        <taxon>lamiids</taxon>
        <taxon>Lamiales</taxon>
        <taxon>Phrymaceae</taxon>
        <taxon>Erythranthe</taxon>
    </lineage>
</organism>
<name>A0A022Q1J4_ERYGU</name>
<dbReference type="Pfam" id="PF13259">
    <property type="entry name" value="clamp_Gag1-like"/>
    <property type="match status" value="1"/>
</dbReference>
<evidence type="ECO:0000313" key="2">
    <source>
        <dbReference type="EMBL" id="EYU21639.1"/>
    </source>
</evidence>
<sequence length="130" mass="15035">MLSNCEMGYKEVQSYSSIFSKKNTPNQTNGAHGAGDLIKPTEFVNNGLLLWNQGRQKWVGNKKAVSRVQQLYVPKCRSLRLCLAKKFMLCCWNITNDSLLKSKKPFPRPIRLEEMVDFLVDIWEQEGMYD</sequence>
<dbReference type="KEGG" id="egt:105976114"/>
<feature type="domain" description="Gag1-like clamp" evidence="1">
    <location>
        <begin position="15"/>
        <end position="130"/>
    </location>
</feature>
<dbReference type="EMBL" id="KI632223">
    <property type="protein sequence ID" value="EYU21641.1"/>
    <property type="molecule type" value="Genomic_DNA"/>
</dbReference>
<dbReference type="OrthoDB" id="1896025at2759"/>
<dbReference type="STRING" id="4155.A0A022Q1J4"/>
<proteinExistence type="predicted"/>
<protein>
    <recommendedName>
        <fullName evidence="1">Gag1-like clamp domain-containing protein</fullName>
    </recommendedName>
</protein>
<evidence type="ECO:0000259" key="1">
    <source>
        <dbReference type="Pfam" id="PF13259"/>
    </source>
</evidence>
<reference evidence="2 3" key="1">
    <citation type="journal article" date="2013" name="Proc. Natl. Acad. Sci. U.S.A.">
        <title>Fine-scale variation in meiotic recombination in Mimulus inferred from population shotgun sequencing.</title>
        <authorList>
            <person name="Hellsten U."/>
            <person name="Wright K.M."/>
            <person name="Jenkins J."/>
            <person name="Shu S."/>
            <person name="Yuan Y."/>
            <person name="Wessler S.R."/>
            <person name="Schmutz J."/>
            <person name="Willis J.H."/>
            <person name="Rokhsar D.S."/>
        </authorList>
    </citation>
    <scope>NUCLEOTIDE SEQUENCE [LARGE SCALE GENOMIC DNA]</scope>
    <source>
        <strain evidence="3">cv. DUN x IM62</strain>
    </source>
</reference>